<evidence type="ECO:0000256" key="3">
    <source>
        <dbReference type="ARBA" id="ARBA00022741"/>
    </source>
</evidence>
<evidence type="ECO:0000256" key="1">
    <source>
        <dbReference type="ARBA" id="ARBA00006432"/>
    </source>
</evidence>
<dbReference type="PANTHER" id="PTHR43605">
    <property type="entry name" value="ACYL-COENZYME A SYNTHETASE"/>
    <property type="match status" value="1"/>
</dbReference>
<feature type="domain" description="AMP-binding enzyme C-terminal" evidence="6">
    <location>
        <begin position="445"/>
        <end position="523"/>
    </location>
</feature>
<dbReference type="EMBL" id="JBHUIO010000002">
    <property type="protein sequence ID" value="MFD2168707.1"/>
    <property type="molecule type" value="Genomic_DNA"/>
</dbReference>
<feature type="domain" description="AMP-dependent synthetase/ligase" evidence="5">
    <location>
        <begin position="29"/>
        <end position="395"/>
    </location>
</feature>
<dbReference type="Proteomes" id="UP001597343">
    <property type="component" value="Unassembled WGS sequence"/>
</dbReference>
<evidence type="ECO:0000259" key="5">
    <source>
        <dbReference type="Pfam" id="PF00501"/>
    </source>
</evidence>
<keyword evidence="2" id="KW-0436">Ligase</keyword>
<proteinExistence type="inferred from homology"/>
<dbReference type="InterPro" id="IPR051087">
    <property type="entry name" value="Mitochondrial_ACSM"/>
</dbReference>
<organism evidence="7 8">
    <name type="scientific">Tumebacillus lipolyticus</name>
    <dbReference type="NCBI Taxonomy" id="1280370"/>
    <lineage>
        <taxon>Bacteria</taxon>
        <taxon>Bacillati</taxon>
        <taxon>Bacillota</taxon>
        <taxon>Bacilli</taxon>
        <taxon>Bacillales</taxon>
        <taxon>Alicyclobacillaceae</taxon>
        <taxon>Tumebacillus</taxon>
    </lineage>
</organism>
<dbReference type="InterPro" id="IPR025110">
    <property type="entry name" value="AMP-bd_C"/>
</dbReference>
<evidence type="ECO:0000256" key="4">
    <source>
        <dbReference type="ARBA" id="ARBA00022840"/>
    </source>
</evidence>
<dbReference type="InterPro" id="IPR000873">
    <property type="entry name" value="AMP-dep_synth/lig_dom"/>
</dbReference>
<name>A0ABW4ZRY3_9BACL</name>
<reference evidence="8" key="1">
    <citation type="journal article" date="2019" name="Int. J. Syst. Evol. Microbiol.">
        <title>The Global Catalogue of Microorganisms (GCM) 10K type strain sequencing project: providing services to taxonomists for standard genome sequencing and annotation.</title>
        <authorList>
            <consortium name="The Broad Institute Genomics Platform"/>
            <consortium name="The Broad Institute Genome Sequencing Center for Infectious Disease"/>
            <person name="Wu L."/>
            <person name="Ma J."/>
        </authorList>
    </citation>
    <scope>NUCLEOTIDE SEQUENCE [LARGE SCALE GENOMIC DNA]</scope>
    <source>
        <strain evidence="8">CGMCC 1.13574</strain>
    </source>
</reference>
<evidence type="ECO:0000313" key="8">
    <source>
        <dbReference type="Proteomes" id="UP001597343"/>
    </source>
</evidence>
<keyword evidence="3" id="KW-0547">Nucleotide-binding</keyword>
<sequence length="538" mass="59274">MTMDNAYEQKVKDFTFDVPETYNFAKQVDQYAAAHPEQVAIHWENEAGDVQELSYGELKAASNRWANALSASGLTHGDRVIVLLPRSLEAYIVYLGLIKAGTVIMPGSEMLRPKDIEYRANHAEAKGVIAFGAITAEVDQVREQCPTLSTFIIVGSEQAGWTSYESLVAGQADEFEPVFTRSDEMAFLSYTSGTTGGPKGVIHTHSWLYAHQQIAATYWFDVKQGEMAWATAGPGWAKWIWSPFVSILGKGGTAFVYAGRFNPQAYLNLLAKHEISVLCATPTEYRLMAKVDGMDAYRPRALRSACSAGEPLNREVIDAFQKNFGITVRDGYGQTENSLLVGNLVGLDVRPGSMGRPSPGVNVAIIDEDGQVVPTGTVGDIAVAKDAPILFKGYLNDEVRTKRAFRGDWYVTGDQGRMDEEGYIWFEGRADDIIISAGYTIGPFEVEDALVQHPDVAECAAVASPDPDRGHIVKAFVVLKRPELASDEMVRDLQEHVKNLTAPYKYPRAIEFVESLPKTTSGKIRRVELRAAERENAR</sequence>
<dbReference type="InterPro" id="IPR045851">
    <property type="entry name" value="AMP-bd_C_sf"/>
</dbReference>
<protein>
    <submittedName>
        <fullName evidence="7">Acyl-CoA synthetase</fullName>
    </submittedName>
</protein>
<keyword evidence="4" id="KW-0067">ATP-binding</keyword>
<dbReference type="InterPro" id="IPR020845">
    <property type="entry name" value="AMP-binding_CS"/>
</dbReference>
<dbReference type="PANTHER" id="PTHR43605:SF10">
    <property type="entry name" value="ACYL-COA SYNTHETASE MEDIUM CHAIN FAMILY MEMBER 3"/>
    <property type="match status" value="1"/>
</dbReference>
<dbReference type="Gene3D" id="3.40.50.12780">
    <property type="entry name" value="N-terminal domain of ligase-like"/>
    <property type="match status" value="1"/>
</dbReference>
<dbReference type="InterPro" id="IPR042099">
    <property type="entry name" value="ANL_N_sf"/>
</dbReference>
<evidence type="ECO:0000256" key="2">
    <source>
        <dbReference type="ARBA" id="ARBA00022598"/>
    </source>
</evidence>
<evidence type="ECO:0000313" key="7">
    <source>
        <dbReference type="EMBL" id="MFD2168707.1"/>
    </source>
</evidence>
<dbReference type="Pfam" id="PF13193">
    <property type="entry name" value="AMP-binding_C"/>
    <property type="match status" value="1"/>
</dbReference>
<evidence type="ECO:0000259" key="6">
    <source>
        <dbReference type="Pfam" id="PF13193"/>
    </source>
</evidence>
<dbReference type="Pfam" id="PF00501">
    <property type="entry name" value="AMP-binding"/>
    <property type="match status" value="1"/>
</dbReference>
<dbReference type="PROSITE" id="PS00455">
    <property type="entry name" value="AMP_BINDING"/>
    <property type="match status" value="1"/>
</dbReference>
<accession>A0ABW4ZRY3</accession>
<dbReference type="SUPFAM" id="SSF56801">
    <property type="entry name" value="Acetyl-CoA synthetase-like"/>
    <property type="match status" value="1"/>
</dbReference>
<gene>
    <name evidence="7" type="ORF">ACFSOY_01580</name>
</gene>
<dbReference type="Gene3D" id="3.30.300.30">
    <property type="match status" value="1"/>
</dbReference>
<dbReference type="CDD" id="cd05972">
    <property type="entry name" value="MACS_like"/>
    <property type="match status" value="1"/>
</dbReference>
<keyword evidence="8" id="KW-1185">Reference proteome</keyword>
<comment type="caution">
    <text evidence="7">The sequence shown here is derived from an EMBL/GenBank/DDBJ whole genome shotgun (WGS) entry which is preliminary data.</text>
</comment>
<dbReference type="RefSeq" id="WP_386043665.1">
    <property type="nucleotide sequence ID" value="NZ_JBHUIO010000002.1"/>
</dbReference>
<comment type="similarity">
    <text evidence="1">Belongs to the ATP-dependent AMP-binding enzyme family.</text>
</comment>